<comment type="caution">
    <text evidence="1">The sequence shown here is derived from an EMBL/GenBank/DDBJ whole genome shotgun (WGS) entry which is preliminary data.</text>
</comment>
<evidence type="ECO:0000313" key="2">
    <source>
        <dbReference type="Proteomes" id="UP001200145"/>
    </source>
</evidence>
<protein>
    <submittedName>
        <fullName evidence="1">Glycosyltransferase</fullName>
        <ecNumber evidence="1">2.4.-.-</ecNumber>
    </submittedName>
</protein>
<dbReference type="GO" id="GO:0016757">
    <property type="term" value="F:glycosyltransferase activity"/>
    <property type="evidence" value="ECO:0007669"/>
    <property type="project" value="UniProtKB-KW"/>
</dbReference>
<keyword evidence="1" id="KW-0808">Transferase</keyword>
<evidence type="ECO:0000313" key="1">
    <source>
        <dbReference type="EMBL" id="MCF1713147.1"/>
    </source>
</evidence>
<keyword evidence="1" id="KW-0328">Glycosyltransferase</keyword>
<dbReference type="RefSeq" id="WP_234863583.1">
    <property type="nucleotide sequence ID" value="NZ_JAKEVY010000001.1"/>
</dbReference>
<organism evidence="1 2">
    <name type="scientific">Flavihumibacter fluminis</name>
    <dbReference type="NCBI Taxonomy" id="2909236"/>
    <lineage>
        <taxon>Bacteria</taxon>
        <taxon>Pseudomonadati</taxon>
        <taxon>Bacteroidota</taxon>
        <taxon>Chitinophagia</taxon>
        <taxon>Chitinophagales</taxon>
        <taxon>Chitinophagaceae</taxon>
        <taxon>Flavihumibacter</taxon>
    </lineage>
</organism>
<reference evidence="1 2" key="1">
    <citation type="submission" date="2022-01" db="EMBL/GenBank/DDBJ databases">
        <title>Flavihumibacter sp. nov., isolated from sediment of a river.</title>
        <authorList>
            <person name="Liu H."/>
        </authorList>
    </citation>
    <scope>NUCLEOTIDE SEQUENCE [LARGE SCALE GENOMIC DNA]</scope>
    <source>
        <strain evidence="1 2">RY-1</strain>
    </source>
</reference>
<dbReference type="Proteomes" id="UP001200145">
    <property type="component" value="Unassembled WGS sequence"/>
</dbReference>
<sequence length="375" mass="43172">MSEGKTIHIVSHDVPYPLDYGGVLDIFSTIQALHEQGVQIILHCFEYGRGAQPILNSYCKEVHYYKRLEGHKGFCFHLPYIVCSRSSEELLDRLSQDNHPILLEGIHCSALLDDARFEHRKIILRLFNVETTYYKELSRHERSFFKRIYFWNESRLLSKQERKVAASWPVLTLSERDQEHYNKEFHGKWVHYLPVFHPFSEVKSAEGVGSFCLYHGNLSVAENEKAAIWLLTEVFDKLKIPFVVAGKNPSSRLQRIAHQNTHTCLVANPEERELQDLIGKAQINILPSFNKTGVKLKLLNALYNGRHCIVNQTAVEGSPLAPLCHIAETATAMQRIVQQLYHLPFGEEEIRLRKNLLQQHFDTATNAKALIAYLS</sequence>
<dbReference type="Pfam" id="PF13692">
    <property type="entry name" value="Glyco_trans_1_4"/>
    <property type="match status" value="1"/>
</dbReference>
<dbReference type="Gene3D" id="3.40.50.2000">
    <property type="entry name" value="Glycogen Phosphorylase B"/>
    <property type="match status" value="1"/>
</dbReference>
<keyword evidence="2" id="KW-1185">Reference proteome</keyword>
<name>A0ABS9BCF2_9BACT</name>
<accession>A0ABS9BCF2</accession>
<gene>
    <name evidence="1" type="ORF">L0U88_00715</name>
</gene>
<dbReference type="EMBL" id="JAKEVY010000001">
    <property type="protein sequence ID" value="MCF1713147.1"/>
    <property type="molecule type" value="Genomic_DNA"/>
</dbReference>
<dbReference type="SUPFAM" id="SSF53756">
    <property type="entry name" value="UDP-Glycosyltransferase/glycogen phosphorylase"/>
    <property type="match status" value="1"/>
</dbReference>
<proteinExistence type="predicted"/>
<dbReference type="EC" id="2.4.-.-" evidence="1"/>